<keyword evidence="3" id="KW-1185">Reference proteome</keyword>
<evidence type="ECO:0000313" key="3">
    <source>
        <dbReference type="Proteomes" id="UP001166784"/>
    </source>
</evidence>
<evidence type="ECO:0000256" key="1">
    <source>
        <dbReference type="SAM" id="Phobius"/>
    </source>
</evidence>
<dbReference type="Proteomes" id="UP001166784">
    <property type="component" value="Unassembled WGS sequence"/>
</dbReference>
<reference evidence="2" key="1">
    <citation type="submission" date="2022-03" db="EMBL/GenBank/DDBJ databases">
        <authorList>
            <person name="Santos J.D.N."/>
            <person name="Kallscheuer N."/>
            <person name="Jogler C."/>
            <person name="Lage O.M."/>
        </authorList>
    </citation>
    <scope>NUCLEOTIDE SEQUENCE</scope>
    <source>
        <strain evidence="2">M600PL45_2</strain>
    </source>
</reference>
<name>A0ABS9SYC1_9ACTN</name>
<comment type="caution">
    <text evidence="2">The sequence shown here is derived from an EMBL/GenBank/DDBJ whole genome shotgun (WGS) entry which is preliminary data.</text>
</comment>
<feature type="transmembrane region" description="Helical" evidence="1">
    <location>
        <begin position="62"/>
        <end position="90"/>
    </location>
</feature>
<reference evidence="2" key="2">
    <citation type="journal article" date="2023" name="Int. J. Syst. Evol. Microbiol.">
        <title>Streptomyces marispadix sp. nov., isolated from marine beach sediment of the Northern Coast of Portugal.</title>
        <authorList>
            <person name="dos Santos J.D.N."/>
            <person name="Vitorino I.R."/>
            <person name="Kallscheuer N."/>
            <person name="Srivastava A."/>
            <person name="Krautwurst S."/>
            <person name="Marz M."/>
            <person name="Jogler C."/>
            <person name="Lobo Da Cunha A."/>
            <person name="Catita J."/>
            <person name="Goncalves H."/>
            <person name="Gonzalez I."/>
            <person name="Reyes F."/>
            <person name="Lage O.M."/>
        </authorList>
    </citation>
    <scope>NUCLEOTIDE SEQUENCE</scope>
    <source>
        <strain evidence="2">M600PL45_2</strain>
    </source>
</reference>
<proteinExistence type="predicted"/>
<evidence type="ECO:0000313" key="2">
    <source>
        <dbReference type="EMBL" id="MCH6161279.1"/>
    </source>
</evidence>
<sequence>MTRQNKPWTVQWHIVADGTVIRQRSKGDQPHEQLFGTHATNQKLELADLEALDYRIARNQRFFNVLAAVLVGVGVIDVVALAAGMVLAWVGVDAGGALVMPALLLLVGLLIAIGAAQGLMLRRFNRAWTDAGFASSNQVTMAASEARSLIAAPGAVSGRPVRVKNA</sequence>
<dbReference type="EMBL" id="JAKWJU010000002">
    <property type="protein sequence ID" value="MCH6161279.1"/>
    <property type="molecule type" value="Genomic_DNA"/>
</dbReference>
<protein>
    <submittedName>
        <fullName evidence="2">Uncharacterized protein</fullName>
    </submittedName>
</protein>
<dbReference type="RefSeq" id="WP_241059619.1">
    <property type="nucleotide sequence ID" value="NZ_JAKWJU010000002.1"/>
</dbReference>
<keyword evidence="1" id="KW-0812">Transmembrane</keyword>
<gene>
    <name evidence="2" type="ORF">MMA15_12985</name>
</gene>
<keyword evidence="1" id="KW-0472">Membrane</keyword>
<organism evidence="2 3">
    <name type="scientific">Streptomyces marispadix</name>
    <dbReference type="NCBI Taxonomy" id="2922868"/>
    <lineage>
        <taxon>Bacteria</taxon>
        <taxon>Bacillati</taxon>
        <taxon>Actinomycetota</taxon>
        <taxon>Actinomycetes</taxon>
        <taxon>Kitasatosporales</taxon>
        <taxon>Streptomycetaceae</taxon>
        <taxon>Streptomyces</taxon>
    </lineage>
</organism>
<feature type="transmembrane region" description="Helical" evidence="1">
    <location>
        <begin position="96"/>
        <end position="116"/>
    </location>
</feature>
<keyword evidence="1" id="KW-1133">Transmembrane helix</keyword>
<accession>A0ABS9SYC1</accession>